<accession>A0A1Y1QTM8</accession>
<feature type="transmembrane region" description="Helical" evidence="6">
    <location>
        <begin position="106"/>
        <end position="123"/>
    </location>
</feature>
<evidence type="ECO:0000256" key="4">
    <source>
        <dbReference type="ARBA" id="ARBA00022989"/>
    </source>
</evidence>
<dbReference type="Proteomes" id="UP000192491">
    <property type="component" value="Unassembled WGS sequence"/>
</dbReference>
<feature type="transmembrane region" description="Helical" evidence="6">
    <location>
        <begin position="284"/>
        <end position="309"/>
    </location>
</feature>
<feature type="transmembrane region" description="Helical" evidence="6">
    <location>
        <begin position="159"/>
        <end position="179"/>
    </location>
</feature>
<feature type="transmembrane region" description="Helical" evidence="6">
    <location>
        <begin position="403"/>
        <end position="424"/>
    </location>
</feature>
<feature type="transmembrane region" description="Helical" evidence="6">
    <location>
        <begin position="200"/>
        <end position="220"/>
    </location>
</feature>
<dbReference type="PANTHER" id="PTHR30250:SF31">
    <property type="entry name" value="INNER MEMBRANE PROTEIN YGHQ"/>
    <property type="match status" value="1"/>
</dbReference>
<keyword evidence="5 6" id="KW-0472">Membrane</keyword>
<dbReference type="AlphaFoldDB" id="A0A1Y1QTM8"/>
<feature type="transmembrane region" description="Helical" evidence="6">
    <location>
        <begin position="353"/>
        <end position="370"/>
    </location>
</feature>
<dbReference type="Pfam" id="PF13440">
    <property type="entry name" value="Polysacc_synt_3"/>
    <property type="match status" value="1"/>
</dbReference>
<feature type="transmembrane region" description="Helical" evidence="6">
    <location>
        <begin position="321"/>
        <end position="341"/>
    </location>
</feature>
<reference evidence="7 8" key="1">
    <citation type="submission" date="2017-01" db="EMBL/GenBank/DDBJ databases">
        <title>Novel large sulfur bacteria in the metagenomes of groundwater-fed chemosynthetic microbial mats in the Lake Huron basin.</title>
        <authorList>
            <person name="Sharrar A.M."/>
            <person name="Flood B.E."/>
            <person name="Bailey J.V."/>
            <person name="Jones D.S."/>
            <person name="Biddanda B."/>
            <person name="Ruberg S.A."/>
            <person name="Marcus D.N."/>
            <person name="Dick G.J."/>
        </authorList>
    </citation>
    <scope>NUCLEOTIDE SEQUENCE [LARGE SCALE GENOMIC DNA]</scope>
    <source>
        <strain evidence="7">A8</strain>
    </source>
</reference>
<dbReference type="InterPro" id="IPR050833">
    <property type="entry name" value="Poly_Biosynth_Transport"/>
</dbReference>
<feature type="transmembrane region" description="Helical" evidence="6">
    <location>
        <begin position="240"/>
        <end position="264"/>
    </location>
</feature>
<evidence type="ECO:0000256" key="6">
    <source>
        <dbReference type="SAM" id="Phobius"/>
    </source>
</evidence>
<feature type="transmembrane region" description="Helical" evidence="6">
    <location>
        <begin position="36"/>
        <end position="58"/>
    </location>
</feature>
<protein>
    <submittedName>
        <fullName evidence="7">Uncharacterized protein</fullName>
    </submittedName>
</protein>
<sequence length="482" mass="52610">MYVKHSLIYLLAKLAPALASFVVLAAYTRWMSAAEYGIFTTILVVASSVSLFAFGWLYVGIMRFWDKQALSAGAVERLISVSVLVIALVVGVLSALFAWLTGQVSVAIGFFLVFLSSAFYEAYQRINSITLKVNHYLWAEVGRTVLTMGSGLLLVWLGYAWLGAIGGVVLGVLLVLVLSRALWRHFRPAWRELDRGVLKALLVYGLPLSLSFVLLEVIHASDRVMVGWLLGYAQAGEYAVAYNLPFQILMMLTSSLNLAAYPLVIRTLEQAGREQAEARLQQYFVLLMGVSIPAILGLLGIAETFIPLLVGAEFVPSSLRLLPWIGLAILANCTYLFYVSLAFQLAEYTAGSVKVVGVAAVVNVLLNLILIPEYGLLGAVLASLAAYLICVVYGYYLGRQYFALNIPVLEIGKILLAALGMYALMEQVPVLAVHNAYVVVLKILLGIGSYAVLVWLLDIGQVRQLIKARFAWAIPCSTSSPP</sequence>
<name>A0A1Y1QTM8_9GAMM</name>
<keyword evidence="4 6" id="KW-1133">Transmembrane helix</keyword>
<feature type="transmembrane region" description="Helical" evidence="6">
    <location>
        <begin position="135"/>
        <end position="153"/>
    </location>
</feature>
<feature type="transmembrane region" description="Helical" evidence="6">
    <location>
        <begin position="78"/>
        <end position="100"/>
    </location>
</feature>
<evidence type="ECO:0000256" key="2">
    <source>
        <dbReference type="ARBA" id="ARBA00022475"/>
    </source>
</evidence>
<dbReference type="GO" id="GO:0005886">
    <property type="term" value="C:plasma membrane"/>
    <property type="evidence" value="ECO:0007669"/>
    <property type="project" value="UniProtKB-SubCell"/>
</dbReference>
<evidence type="ECO:0000256" key="5">
    <source>
        <dbReference type="ARBA" id="ARBA00023136"/>
    </source>
</evidence>
<proteinExistence type="predicted"/>
<dbReference type="STRING" id="1123401.GCA_000621325_00408"/>
<dbReference type="PANTHER" id="PTHR30250">
    <property type="entry name" value="PST FAMILY PREDICTED COLANIC ACID TRANSPORTER"/>
    <property type="match status" value="1"/>
</dbReference>
<dbReference type="EMBL" id="MTEJ01000053">
    <property type="protein sequence ID" value="OQX13061.1"/>
    <property type="molecule type" value="Genomic_DNA"/>
</dbReference>
<organism evidence="7 8">
    <name type="scientific">Thiothrix lacustris</name>
    <dbReference type="NCBI Taxonomy" id="525917"/>
    <lineage>
        <taxon>Bacteria</taxon>
        <taxon>Pseudomonadati</taxon>
        <taxon>Pseudomonadota</taxon>
        <taxon>Gammaproteobacteria</taxon>
        <taxon>Thiotrichales</taxon>
        <taxon>Thiotrichaceae</taxon>
        <taxon>Thiothrix</taxon>
    </lineage>
</organism>
<feature type="transmembrane region" description="Helical" evidence="6">
    <location>
        <begin position="436"/>
        <end position="457"/>
    </location>
</feature>
<feature type="transmembrane region" description="Helical" evidence="6">
    <location>
        <begin position="7"/>
        <end position="30"/>
    </location>
</feature>
<comment type="caution">
    <text evidence="7">The sequence shown here is derived from an EMBL/GenBank/DDBJ whole genome shotgun (WGS) entry which is preliminary data.</text>
</comment>
<keyword evidence="3 6" id="KW-0812">Transmembrane</keyword>
<gene>
    <name evidence="7" type="ORF">BWK73_13305</name>
</gene>
<evidence type="ECO:0000256" key="3">
    <source>
        <dbReference type="ARBA" id="ARBA00022692"/>
    </source>
</evidence>
<feature type="transmembrane region" description="Helical" evidence="6">
    <location>
        <begin position="376"/>
        <end position="396"/>
    </location>
</feature>
<keyword evidence="2" id="KW-1003">Cell membrane</keyword>
<evidence type="ECO:0000313" key="8">
    <source>
        <dbReference type="Proteomes" id="UP000192491"/>
    </source>
</evidence>
<comment type="subcellular location">
    <subcellularLocation>
        <location evidence="1">Cell membrane</location>
        <topology evidence="1">Multi-pass membrane protein</topology>
    </subcellularLocation>
</comment>
<evidence type="ECO:0000256" key="1">
    <source>
        <dbReference type="ARBA" id="ARBA00004651"/>
    </source>
</evidence>
<evidence type="ECO:0000313" key="7">
    <source>
        <dbReference type="EMBL" id="OQX13061.1"/>
    </source>
</evidence>